<dbReference type="AlphaFoldDB" id="F5XTF1"/>
<dbReference type="Proteomes" id="UP000007947">
    <property type="component" value="Chromosome"/>
</dbReference>
<sequence>MPDTSYLAAVMVIVFVITVALRALPFAILNPLRESVFVQTMAQWMPVGILSILAVATFRSSAFAGNGHLPAAVVAVGVTAATHLLFGRRTLLSVGLGTLTFVLLVNL</sequence>
<evidence type="ECO:0000256" key="1">
    <source>
        <dbReference type="SAM" id="Phobius"/>
    </source>
</evidence>
<dbReference type="HOGENOM" id="CLU_144816_0_0_11"/>
<evidence type="ECO:0000313" key="2">
    <source>
        <dbReference type="EMBL" id="BAK35023.1"/>
    </source>
</evidence>
<name>F5XTF1_MICPN</name>
<gene>
    <name evidence="2" type="ordered locus">MLP_20090</name>
</gene>
<reference evidence="2 3" key="1">
    <citation type="submission" date="2011-05" db="EMBL/GenBank/DDBJ databases">
        <title>Whole genome sequence of Microlunatus phosphovorus NM-1.</title>
        <authorList>
            <person name="Hosoyama A."/>
            <person name="Sasaki K."/>
            <person name="Harada T."/>
            <person name="Igarashi R."/>
            <person name="Kawakoshi A."/>
            <person name="Sasagawa M."/>
            <person name="Fukada J."/>
            <person name="Nakamura S."/>
            <person name="Katano Y."/>
            <person name="Hanada S."/>
            <person name="Kamagata Y."/>
            <person name="Nakamura N."/>
            <person name="Yamazaki S."/>
            <person name="Fujita N."/>
        </authorList>
    </citation>
    <scope>NUCLEOTIDE SEQUENCE [LARGE SCALE GENOMIC DNA]</scope>
    <source>
        <strain evidence="3">ATCC 700054 / DSM 10555 / JCM 9379 / NBRC 101784 / NCIMB 13414 / VKM Ac-1990 / NM-1</strain>
    </source>
</reference>
<keyword evidence="1" id="KW-0812">Transmembrane</keyword>
<dbReference type="KEGG" id="mph:MLP_20090"/>
<dbReference type="PIRSF" id="PIRSF003203">
    <property type="entry name" value="AzlD"/>
    <property type="match status" value="1"/>
</dbReference>
<organism evidence="2 3">
    <name type="scientific">Microlunatus phosphovorus (strain ATCC 700054 / DSM 10555 / JCM 9379 / NBRC 101784 / NCIMB 13414 / VKM Ac-1990 / NM-1)</name>
    <dbReference type="NCBI Taxonomy" id="1032480"/>
    <lineage>
        <taxon>Bacteria</taxon>
        <taxon>Bacillati</taxon>
        <taxon>Actinomycetota</taxon>
        <taxon>Actinomycetes</taxon>
        <taxon>Propionibacteriales</taxon>
        <taxon>Propionibacteriaceae</taxon>
        <taxon>Microlunatus</taxon>
    </lineage>
</organism>
<feature type="transmembrane region" description="Helical" evidence="1">
    <location>
        <begin position="68"/>
        <end position="86"/>
    </location>
</feature>
<protein>
    <submittedName>
        <fullName evidence="2">Branched-chain amino acid export protein small subunit</fullName>
    </submittedName>
</protein>
<feature type="transmembrane region" description="Helical" evidence="1">
    <location>
        <begin position="36"/>
        <end position="56"/>
    </location>
</feature>
<dbReference type="eggNOG" id="COG1687">
    <property type="taxonomic scope" value="Bacteria"/>
</dbReference>
<keyword evidence="3" id="KW-1185">Reference proteome</keyword>
<keyword evidence="1" id="KW-1133">Transmembrane helix</keyword>
<evidence type="ECO:0000313" key="3">
    <source>
        <dbReference type="Proteomes" id="UP000007947"/>
    </source>
</evidence>
<dbReference type="STRING" id="1032480.MLP_20090"/>
<keyword evidence="1" id="KW-0472">Membrane</keyword>
<dbReference type="RefSeq" id="WP_013862895.1">
    <property type="nucleotide sequence ID" value="NC_015635.1"/>
</dbReference>
<dbReference type="OrthoDB" id="5324916at2"/>
<dbReference type="InterPro" id="IPR008407">
    <property type="entry name" value="Brnchd-chn_aa_trnsp_AzlD"/>
</dbReference>
<accession>F5XTF1</accession>
<proteinExistence type="predicted"/>
<dbReference type="Pfam" id="PF05437">
    <property type="entry name" value="AzlD"/>
    <property type="match status" value="1"/>
</dbReference>
<dbReference type="EMBL" id="AP012204">
    <property type="protein sequence ID" value="BAK35023.1"/>
    <property type="molecule type" value="Genomic_DNA"/>
</dbReference>
<feature type="transmembrane region" description="Helical" evidence="1">
    <location>
        <begin position="6"/>
        <end position="24"/>
    </location>
</feature>